<accession>A0A1G9NLY8</accession>
<dbReference type="InterPro" id="IPR005129">
    <property type="entry name" value="GTPase_ArgK"/>
</dbReference>
<organism evidence="2 3">
    <name type="scientific">Siphonobacter aquaeclarae</name>
    <dbReference type="NCBI Taxonomy" id="563176"/>
    <lineage>
        <taxon>Bacteria</taxon>
        <taxon>Pseudomonadati</taxon>
        <taxon>Bacteroidota</taxon>
        <taxon>Cytophagia</taxon>
        <taxon>Cytophagales</taxon>
        <taxon>Cytophagaceae</taxon>
        <taxon>Siphonobacter</taxon>
    </lineage>
</organism>
<protein>
    <submittedName>
        <fullName evidence="2">Methylmalonyl-CoA mutase metallochaperone MeaB</fullName>
    </submittedName>
</protein>
<evidence type="ECO:0000313" key="3">
    <source>
        <dbReference type="Proteomes" id="UP000198901"/>
    </source>
</evidence>
<dbReference type="EMBL" id="FNGS01000003">
    <property type="protein sequence ID" value="SDL87037.1"/>
    <property type="molecule type" value="Genomic_DNA"/>
</dbReference>
<dbReference type="Pfam" id="PF03308">
    <property type="entry name" value="MeaB"/>
    <property type="match status" value="1"/>
</dbReference>
<keyword evidence="3" id="KW-1185">Reference proteome</keyword>
<dbReference type="Gene3D" id="1.20.5.170">
    <property type="match status" value="1"/>
</dbReference>
<dbReference type="InterPro" id="IPR027417">
    <property type="entry name" value="P-loop_NTPase"/>
</dbReference>
<dbReference type="CDD" id="cd03114">
    <property type="entry name" value="MMAA-like"/>
    <property type="match status" value="1"/>
</dbReference>
<comment type="similarity">
    <text evidence="1">Belongs to the SIMIBI class G3E GTPase family. ArgK/MeaB subfamily.</text>
</comment>
<dbReference type="OrthoDB" id="9778292at2"/>
<sequence length="326" mass="36116">MRKRLSLSAYLEGILSGDRVVLSQAITLTESSRADDRELADRLLEAILPHTGNAVRIGITGAPGVGKSSFIEAFGNYLTAQDYRVAVLAIDPSSRQSGGSILGDKTRMETLARNPSAYIRPTPSGLTLGGVARQTRETLLLCEAAGFDIILIETVGVGQSETEVRNMTDCFFLLLLAGAGDELQGVKRGIMELADFLLITKDDGDNRTRVETARRDYAHALHFLAPPASGWTVPVLPCSIFQDESIENIWKQTEEYLSFIQKNGFFSAQRERQNLSWMHAFIRQQLEAQFYANPLIQRRLQDLEEQVRKGTIPPLTAAKRLFSAEI</sequence>
<evidence type="ECO:0000256" key="1">
    <source>
        <dbReference type="ARBA" id="ARBA00009625"/>
    </source>
</evidence>
<dbReference type="RefSeq" id="WP_093201234.1">
    <property type="nucleotide sequence ID" value="NZ_FNGS01000003.1"/>
</dbReference>
<reference evidence="2 3" key="1">
    <citation type="submission" date="2016-10" db="EMBL/GenBank/DDBJ databases">
        <authorList>
            <person name="de Groot N.N."/>
        </authorList>
    </citation>
    <scope>NUCLEOTIDE SEQUENCE [LARGE SCALE GENOMIC DNA]</scope>
    <source>
        <strain evidence="2 3">DSM 21668</strain>
    </source>
</reference>
<proteinExistence type="inferred from homology"/>
<evidence type="ECO:0000313" key="2">
    <source>
        <dbReference type="EMBL" id="SDL87037.1"/>
    </source>
</evidence>
<dbReference type="PANTHER" id="PTHR23408:SF3">
    <property type="entry name" value="METHYLMALONIC ACIDURIA TYPE A PROTEIN, MITOCHONDRIAL"/>
    <property type="match status" value="1"/>
</dbReference>
<dbReference type="GO" id="GO:0005525">
    <property type="term" value="F:GTP binding"/>
    <property type="evidence" value="ECO:0007669"/>
    <property type="project" value="InterPro"/>
</dbReference>
<dbReference type="NCBIfam" id="TIGR00750">
    <property type="entry name" value="lao"/>
    <property type="match status" value="1"/>
</dbReference>
<dbReference type="AlphaFoldDB" id="A0A1G9NLY8"/>
<gene>
    <name evidence="2" type="ORF">SAMN04488090_2049</name>
</gene>
<dbReference type="GO" id="GO:0003924">
    <property type="term" value="F:GTPase activity"/>
    <property type="evidence" value="ECO:0007669"/>
    <property type="project" value="InterPro"/>
</dbReference>
<dbReference type="GO" id="GO:0005737">
    <property type="term" value="C:cytoplasm"/>
    <property type="evidence" value="ECO:0007669"/>
    <property type="project" value="TreeGrafter"/>
</dbReference>
<name>A0A1G9NLY8_9BACT</name>
<dbReference type="PANTHER" id="PTHR23408">
    <property type="entry name" value="METHYLMALONYL-COA MUTASE"/>
    <property type="match status" value="1"/>
</dbReference>
<dbReference type="STRING" id="563176.SAMN04488090_2049"/>
<dbReference type="Gene3D" id="1.10.287.130">
    <property type="match status" value="1"/>
</dbReference>
<dbReference type="Gene3D" id="3.40.50.300">
    <property type="entry name" value="P-loop containing nucleotide triphosphate hydrolases"/>
    <property type="match status" value="1"/>
</dbReference>
<dbReference type="Proteomes" id="UP000198901">
    <property type="component" value="Unassembled WGS sequence"/>
</dbReference>
<dbReference type="SUPFAM" id="SSF52540">
    <property type="entry name" value="P-loop containing nucleoside triphosphate hydrolases"/>
    <property type="match status" value="1"/>
</dbReference>
<dbReference type="NCBIfam" id="NF006958">
    <property type="entry name" value="PRK09435.1"/>
    <property type="match status" value="1"/>
</dbReference>